<dbReference type="EMBL" id="NPDY01000004">
    <property type="protein sequence ID" value="PJZ70291.1"/>
    <property type="molecule type" value="Genomic_DNA"/>
</dbReference>
<dbReference type="PANTHER" id="PTHR43377">
    <property type="entry name" value="BILIVERDIN REDUCTASE A"/>
    <property type="match status" value="1"/>
</dbReference>
<dbReference type="EMBL" id="NPDZ01000007">
    <property type="protein sequence ID" value="PJZ72825.1"/>
    <property type="molecule type" value="Genomic_DNA"/>
</dbReference>
<feature type="domain" description="GFO/IDH/MocA-like oxidoreductase" evidence="1">
    <location>
        <begin position="137"/>
        <end position="245"/>
    </location>
</feature>
<dbReference type="AlphaFoldDB" id="A0A2M9ZLD6"/>
<evidence type="ECO:0000313" key="3">
    <source>
        <dbReference type="EMBL" id="PJZ72825.1"/>
    </source>
</evidence>
<dbReference type="RefSeq" id="WP_100713253.1">
    <property type="nucleotide sequence ID" value="NZ_NPDY01000004.1"/>
</dbReference>
<dbReference type="Proteomes" id="UP000231962">
    <property type="component" value="Unassembled WGS sequence"/>
</dbReference>
<reference evidence="4 5" key="1">
    <citation type="submission" date="2017-07" db="EMBL/GenBank/DDBJ databases">
        <title>Leptospira spp. isolated from tropical soils.</title>
        <authorList>
            <person name="Thibeaux R."/>
            <person name="Iraola G."/>
            <person name="Ferres I."/>
            <person name="Bierque E."/>
            <person name="Girault D."/>
            <person name="Soupe-Gilbert M.-E."/>
            <person name="Picardeau M."/>
            <person name="Goarant C."/>
        </authorList>
    </citation>
    <scope>NUCLEOTIDE SEQUENCE [LARGE SCALE GENOMIC DNA]</scope>
    <source>
        <strain evidence="3 5">FH1-B-B1</strain>
        <strain evidence="2 4">FH1-B-C1</strain>
    </source>
</reference>
<dbReference type="Proteomes" id="UP000231990">
    <property type="component" value="Unassembled WGS sequence"/>
</dbReference>
<comment type="caution">
    <text evidence="3">The sequence shown here is derived from an EMBL/GenBank/DDBJ whole genome shotgun (WGS) entry which is preliminary data.</text>
</comment>
<dbReference type="InterPro" id="IPR055170">
    <property type="entry name" value="GFO_IDH_MocA-like_dom"/>
</dbReference>
<proteinExistence type="predicted"/>
<organism evidence="3 5">
    <name type="scientific">Leptospira perolatii</name>
    <dbReference type="NCBI Taxonomy" id="2023191"/>
    <lineage>
        <taxon>Bacteria</taxon>
        <taxon>Pseudomonadati</taxon>
        <taxon>Spirochaetota</taxon>
        <taxon>Spirochaetia</taxon>
        <taxon>Leptospirales</taxon>
        <taxon>Leptospiraceae</taxon>
        <taxon>Leptospira</taxon>
    </lineage>
</organism>
<dbReference type="Gene3D" id="3.40.50.720">
    <property type="entry name" value="NAD(P)-binding Rossmann-like Domain"/>
    <property type="match status" value="1"/>
</dbReference>
<dbReference type="Gene3D" id="3.30.360.10">
    <property type="entry name" value="Dihydrodipicolinate Reductase, domain 2"/>
    <property type="match status" value="1"/>
</dbReference>
<dbReference type="InterPro" id="IPR051450">
    <property type="entry name" value="Gfo/Idh/MocA_Oxidoreductases"/>
</dbReference>
<evidence type="ECO:0000313" key="2">
    <source>
        <dbReference type="EMBL" id="PJZ70291.1"/>
    </source>
</evidence>
<evidence type="ECO:0000313" key="5">
    <source>
        <dbReference type="Proteomes" id="UP000231990"/>
    </source>
</evidence>
<evidence type="ECO:0000259" key="1">
    <source>
        <dbReference type="Pfam" id="PF22725"/>
    </source>
</evidence>
<dbReference type="PANTHER" id="PTHR43377:SF1">
    <property type="entry name" value="BILIVERDIN REDUCTASE A"/>
    <property type="match status" value="1"/>
</dbReference>
<sequence length="315" mass="35981">MFNILGQEKNIKALVIGAGSIGLRHARLLSEMNAEVRFVSNRSDLAQEKYQDLETALQEWDPGLVVISNETSKHLTTLVQLFSLGYRKLTLVEKPLFSSIPNLQSLDTGKVFVGYNLRFHPLIQKLKEILTSDVNIFNVTIYAGQYLPEWRPGTDYTKSYSAQKKEGGGVLRDLSHELDFIQFLFGKWQKLVSLGGQISALNIETEDLFTIIIASQRSPIISTTLSYLDKIYRREILVNTDQGTIYVDLINGVININNNVSRMNIDRDFTYKKQYESLFELNHSNLCTFEEGLDVVAMIESIEESSRDQRWVIRN</sequence>
<protein>
    <recommendedName>
        <fullName evidence="1">GFO/IDH/MocA-like oxidoreductase domain-containing protein</fullName>
    </recommendedName>
</protein>
<evidence type="ECO:0000313" key="4">
    <source>
        <dbReference type="Proteomes" id="UP000231962"/>
    </source>
</evidence>
<accession>A0A2M9ZLD6</accession>
<dbReference type="SUPFAM" id="SSF55347">
    <property type="entry name" value="Glyceraldehyde-3-phosphate dehydrogenase-like, C-terminal domain"/>
    <property type="match status" value="1"/>
</dbReference>
<keyword evidence="4" id="KW-1185">Reference proteome</keyword>
<gene>
    <name evidence="2" type="ORF">CH360_06730</name>
    <name evidence="3" type="ORF">CH373_12240</name>
</gene>
<dbReference type="Pfam" id="PF22725">
    <property type="entry name" value="GFO_IDH_MocA_C3"/>
    <property type="match status" value="1"/>
</dbReference>
<name>A0A2M9ZLD6_9LEPT</name>
<dbReference type="OrthoDB" id="9815825at2"/>
<dbReference type="InterPro" id="IPR036291">
    <property type="entry name" value="NAD(P)-bd_dom_sf"/>
</dbReference>
<dbReference type="SUPFAM" id="SSF51735">
    <property type="entry name" value="NAD(P)-binding Rossmann-fold domains"/>
    <property type="match status" value="1"/>
</dbReference>